<comment type="caution">
    <text evidence="2">The sequence shown here is derived from an EMBL/GenBank/DDBJ whole genome shotgun (WGS) entry which is preliminary data.</text>
</comment>
<keyword evidence="1" id="KW-1133">Transmembrane helix</keyword>
<evidence type="ECO:0000313" key="2">
    <source>
        <dbReference type="EMBL" id="MBP1931848.1"/>
    </source>
</evidence>
<protein>
    <submittedName>
        <fullName evidence="2">Uncharacterized protein</fullName>
    </submittedName>
</protein>
<evidence type="ECO:0000256" key="1">
    <source>
        <dbReference type="SAM" id="Phobius"/>
    </source>
</evidence>
<name>A0ABS4GNJ6_9BACL</name>
<keyword evidence="1" id="KW-0812">Transmembrane</keyword>
<keyword evidence="1" id="KW-0472">Membrane</keyword>
<keyword evidence="3" id="KW-1185">Reference proteome</keyword>
<dbReference type="EMBL" id="JAGGKT010000004">
    <property type="protein sequence ID" value="MBP1931848.1"/>
    <property type="molecule type" value="Genomic_DNA"/>
</dbReference>
<proteinExistence type="predicted"/>
<evidence type="ECO:0000313" key="3">
    <source>
        <dbReference type="Proteomes" id="UP001519343"/>
    </source>
</evidence>
<gene>
    <name evidence="2" type="ORF">J2Z37_001849</name>
</gene>
<dbReference type="RefSeq" id="WP_209809930.1">
    <property type="nucleotide sequence ID" value="NZ_JAGGKT010000004.1"/>
</dbReference>
<feature type="transmembrane region" description="Helical" evidence="1">
    <location>
        <begin position="12"/>
        <end position="30"/>
    </location>
</feature>
<sequence length="57" mass="6912">MRRREGLSYFKWLLLLFLFLVPFTFLGMYVDFSLKGREGLLGYKYIFVCLLSKRPIR</sequence>
<reference evidence="2 3" key="1">
    <citation type="submission" date="2021-03" db="EMBL/GenBank/DDBJ databases">
        <title>Genomic Encyclopedia of Type Strains, Phase IV (KMG-IV): sequencing the most valuable type-strain genomes for metagenomic binning, comparative biology and taxonomic classification.</title>
        <authorList>
            <person name="Goeker M."/>
        </authorList>
    </citation>
    <scope>NUCLEOTIDE SEQUENCE [LARGE SCALE GENOMIC DNA]</scope>
    <source>
        <strain evidence="2 3">DSM 24738</strain>
    </source>
</reference>
<organism evidence="2 3">
    <name type="scientific">Ammoniphilus resinae</name>
    <dbReference type="NCBI Taxonomy" id="861532"/>
    <lineage>
        <taxon>Bacteria</taxon>
        <taxon>Bacillati</taxon>
        <taxon>Bacillota</taxon>
        <taxon>Bacilli</taxon>
        <taxon>Bacillales</taxon>
        <taxon>Paenibacillaceae</taxon>
        <taxon>Aneurinibacillus group</taxon>
        <taxon>Ammoniphilus</taxon>
    </lineage>
</organism>
<accession>A0ABS4GNJ6</accession>
<dbReference type="Proteomes" id="UP001519343">
    <property type="component" value="Unassembled WGS sequence"/>
</dbReference>